<gene>
    <name evidence="2" type="ORF">LBLM1_10615</name>
</gene>
<dbReference type="RefSeq" id="WP_006499275.1">
    <property type="nucleotide sequence ID" value="NZ_CP011013.1"/>
</dbReference>
<accession>A0A0D4CMF8</accession>
<dbReference type="OrthoDB" id="5233at2"/>
<dbReference type="HOGENOM" id="CLU_128682_1_0_9"/>
<dbReference type="KEGG" id="lmu:LBLM1_10615"/>
<keyword evidence="1" id="KW-1133">Transmembrane helix</keyword>
<feature type="transmembrane region" description="Helical" evidence="1">
    <location>
        <begin position="88"/>
        <end position="108"/>
    </location>
</feature>
<dbReference type="AlphaFoldDB" id="A0A0D4CMF8"/>
<name>A0A0D4CMF8_LIMMU</name>
<protein>
    <recommendedName>
        <fullName evidence="4">DUF2628 domain-containing protein</fullName>
    </recommendedName>
</protein>
<evidence type="ECO:0000256" key="1">
    <source>
        <dbReference type="SAM" id="Phobius"/>
    </source>
</evidence>
<evidence type="ECO:0000313" key="3">
    <source>
        <dbReference type="Proteomes" id="UP000003645"/>
    </source>
</evidence>
<proteinExistence type="predicted"/>
<organism evidence="2 3">
    <name type="scientific">Limosilactobacillus mucosae LM1</name>
    <dbReference type="NCBI Taxonomy" id="1130798"/>
    <lineage>
        <taxon>Bacteria</taxon>
        <taxon>Bacillati</taxon>
        <taxon>Bacillota</taxon>
        <taxon>Bacilli</taxon>
        <taxon>Lactobacillales</taxon>
        <taxon>Lactobacillaceae</taxon>
        <taxon>Limosilactobacillus</taxon>
    </lineage>
</organism>
<evidence type="ECO:0008006" key="4">
    <source>
        <dbReference type="Google" id="ProtNLM"/>
    </source>
</evidence>
<dbReference type="STRING" id="1130798.LBLM1_10615"/>
<reference evidence="2 3" key="1">
    <citation type="journal article" date="2012" name="J. Bacteriol.">
        <title>Genome sequence of Lactobacillus mucosae LM1, isolated from piglet feces.</title>
        <authorList>
            <person name="Lee J.H."/>
            <person name="Valeriano V.D."/>
            <person name="Shin Y.R."/>
            <person name="Chae J.P."/>
            <person name="Kim G.B."/>
            <person name="Ham J.S."/>
            <person name="Chun J."/>
            <person name="Kang D.K."/>
        </authorList>
    </citation>
    <scope>NUCLEOTIDE SEQUENCE [LARGE SCALE GENOMIC DNA]</scope>
    <source>
        <strain evidence="2 3">LM1</strain>
    </source>
</reference>
<dbReference type="Proteomes" id="UP000003645">
    <property type="component" value="Chromosome"/>
</dbReference>
<feature type="transmembrane region" description="Helical" evidence="1">
    <location>
        <begin position="37"/>
        <end position="56"/>
    </location>
</feature>
<keyword evidence="3" id="KW-1185">Reference proteome</keyword>
<dbReference type="EMBL" id="CP011013">
    <property type="protein sequence ID" value="AJT51352.1"/>
    <property type="molecule type" value="Genomic_DNA"/>
</dbReference>
<keyword evidence="1" id="KW-0812">Transmembrane</keyword>
<evidence type="ECO:0000313" key="2">
    <source>
        <dbReference type="EMBL" id="AJT51352.1"/>
    </source>
</evidence>
<sequence length="136" mass="16694">MQNPFGNNNQNNQDFFNNLPIPPNYAKIKNDEGEMRIAKVGFSWTVFLFGPFPALFRNDWYNFFLMIVLDLDYVLVGLFFKWNWMLDFPWPTLFFCFFYNMMYFRHLFTKGYYPADERSKELLTQSGYWKEKYRQK</sequence>
<keyword evidence="1" id="KW-0472">Membrane</keyword>